<sequence length="369" mass="40262">MPEDKPAPRAPSIYDVARAAGVSHQTVSRVLNDHPSLRAETKRRVLAVMADLDYRPNLAARALVTSRTRTVGVLSSQSLQYGPASSIQAIEVAARDAGYLVVTANVDGTDGESIQAGIRHLLNQAVEGLVVIAPQIRVFDILSGAALRIPHVTLQTSDDSRDDALYVDQMAGARLATAHLIDLGHTEIVHLAGPQDWIEAEARMRGFLAELDDRDIAMRPPLLGDWSAERGHRVGLELARFLDFTAVFAANDQMALGLLSAFHERGIRVPEDVSVIGYDDIPEAAFYWPPLTSVRQDFAELGRRCMATLLSLIEGERPEPAPPIEPQLVVRGSTAVPRTLRPVGVAERPSPRAVTESQLSRWHESDPRV</sequence>
<dbReference type="InterPro" id="IPR028082">
    <property type="entry name" value="Peripla_BP_I"/>
</dbReference>
<organism evidence="6 7">
    <name type="scientific">Rathayibacter caricis DSM 15933</name>
    <dbReference type="NCBI Taxonomy" id="1328867"/>
    <lineage>
        <taxon>Bacteria</taxon>
        <taxon>Bacillati</taxon>
        <taxon>Actinomycetota</taxon>
        <taxon>Actinomycetes</taxon>
        <taxon>Micrococcales</taxon>
        <taxon>Microbacteriaceae</taxon>
        <taxon>Rathayibacter</taxon>
    </lineage>
</organism>
<name>A0A2T4UYB0_9MICO</name>
<evidence type="ECO:0000313" key="6">
    <source>
        <dbReference type="EMBL" id="PTL74489.1"/>
    </source>
</evidence>
<dbReference type="RefSeq" id="WP_107575635.1">
    <property type="nucleotide sequence ID" value="NZ_PZPL01000001.1"/>
</dbReference>
<dbReference type="Proteomes" id="UP000241085">
    <property type="component" value="Unassembled WGS sequence"/>
</dbReference>
<dbReference type="PANTHER" id="PTHR30146:SF109">
    <property type="entry name" value="HTH-TYPE TRANSCRIPTIONAL REGULATOR GALS"/>
    <property type="match status" value="1"/>
</dbReference>
<feature type="domain" description="HTH lacI-type" evidence="5">
    <location>
        <begin position="11"/>
        <end position="65"/>
    </location>
</feature>
<dbReference type="Gene3D" id="3.40.50.2300">
    <property type="match status" value="2"/>
</dbReference>
<feature type="region of interest" description="Disordered" evidence="4">
    <location>
        <begin position="340"/>
        <end position="369"/>
    </location>
</feature>
<dbReference type="InterPro" id="IPR010982">
    <property type="entry name" value="Lambda_DNA-bd_dom_sf"/>
</dbReference>
<evidence type="ECO:0000256" key="1">
    <source>
        <dbReference type="ARBA" id="ARBA00023015"/>
    </source>
</evidence>
<protein>
    <submittedName>
        <fullName evidence="6">LacI family transcriptional regulator</fullName>
    </submittedName>
</protein>
<dbReference type="InterPro" id="IPR046335">
    <property type="entry name" value="LacI/GalR-like_sensor"/>
</dbReference>
<dbReference type="Pfam" id="PF13377">
    <property type="entry name" value="Peripla_BP_3"/>
    <property type="match status" value="1"/>
</dbReference>
<proteinExistence type="predicted"/>
<dbReference type="AlphaFoldDB" id="A0A2T4UYB0"/>
<dbReference type="PANTHER" id="PTHR30146">
    <property type="entry name" value="LACI-RELATED TRANSCRIPTIONAL REPRESSOR"/>
    <property type="match status" value="1"/>
</dbReference>
<evidence type="ECO:0000259" key="5">
    <source>
        <dbReference type="PROSITE" id="PS50932"/>
    </source>
</evidence>
<comment type="caution">
    <text evidence="6">The sequence shown here is derived from an EMBL/GenBank/DDBJ whole genome shotgun (WGS) entry which is preliminary data.</text>
</comment>
<reference evidence="6 7" key="1">
    <citation type="submission" date="2018-03" db="EMBL/GenBank/DDBJ databases">
        <title>Bacteriophage NCPPB3778 and a type I-E CRISPR drive the evolution of the US Biological Select Agent, Rathayibacter toxicus.</title>
        <authorList>
            <person name="Davis E.W.II."/>
            <person name="Tabima J.F."/>
            <person name="Weisberg A.J."/>
            <person name="Dantas Lopes L."/>
            <person name="Wiseman M.S."/>
            <person name="Wiseman M.S."/>
            <person name="Pupko T."/>
            <person name="Belcher M.S."/>
            <person name="Sechler A.J."/>
            <person name="Tancos M.A."/>
            <person name="Schroeder B.K."/>
            <person name="Murray T.D."/>
            <person name="Luster D.G."/>
            <person name="Schneider W.L."/>
            <person name="Rogers E."/>
            <person name="Andreote F.D."/>
            <person name="Grunwald N.J."/>
            <person name="Putnam M.L."/>
            <person name="Chang J.H."/>
        </authorList>
    </citation>
    <scope>NUCLEOTIDE SEQUENCE [LARGE SCALE GENOMIC DNA]</scope>
    <source>
        <strain evidence="6 7">DSM 15933</strain>
    </source>
</reference>
<evidence type="ECO:0000256" key="2">
    <source>
        <dbReference type="ARBA" id="ARBA00023125"/>
    </source>
</evidence>
<evidence type="ECO:0000256" key="4">
    <source>
        <dbReference type="SAM" id="MobiDB-lite"/>
    </source>
</evidence>
<gene>
    <name evidence="6" type="ORF">C1I63_17815</name>
</gene>
<dbReference type="SMART" id="SM00354">
    <property type="entry name" value="HTH_LACI"/>
    <property type="match status" value="1"/>
</dbReference>
<dbReference type="GO" id="GO:0003700">
    <property type="term" value="F:DNA-binding transcription factor activity"/>
    <property type="evidence" value="ECO:0007669"/>
    <property type="project" value="TreeGrafter"/>
</dbReference>
<keyword evidence="3" id="KW-0804">Transcription</keyword>
<dbReference type="SUPFAM" id="SSF47413">
    <property type="entry name" value="lambda repressor-like DNA-binding domains"/>
    <property type="match status" value="1"/>
</dbReference>
<evidence type="ECO:0000313" key="7">
    <source>
        <dbReference type="Proteomes" id="UP000241085"/>
    </source>
</evidence>
<dbReference type="PROSITE" id="PS00356">
    <property type="entry name" value="HTH_LACI_1"/>
    <property type="match status" value="1"/>
</dbReference>
<accession>A0A2T4UYB0</accession>
<dbReference type="Gene3D" id="1.10.260.40">
    <property type="entry name" value="lambda repressor-like DNA-binding domains"/>
    <property type="match status" value="1"/>
</dbReference>
<dbReference type="PROSITE" id="PS50932">
    <property type="entry name" value="HTH_LACI_2"/>
    <property type="match status" value="1"/>
</dbReference>
<dbReference type="PRINTS" id="PR00036">
    <property type="entry name" value="HTHLACI"/>
</dbReference>
<keyword evidence="7" id="KW-1185">Reference proteome</keyword>
<dbReference type="EMBL" id="PZPL01000001">
    <property type="protein sequence ID" value="PTL74489.1"/>
    <property type="molecule type" value="Genomic_DNA"/>
</dbReference>
<dbReference type="GO" id="GO:0000976">
    <property type="term" value="F:transcription cis-regulatory region binding"/>
    <property type="evidence" value="ECO:0007669"/>
    <property type="project" value="TreeGrafter"/>
</dbReference>
<dbReference type="Pfam" id="PF00356">
    <property type="entry name" value="LacI"/>
    <property type="match status" value="1"/>
</dbReference>
<evidence type="ECO:0000256" key="3">
    <source>
        <dbReference type="ARBA" id="ARBA00023163"/>
    </source>
</evidence>
<dbReference type="SUPFAM" id="SSF53822">
    <property type="entry name" value="Periplasmic binding protein-like I"/>
    <property type="match status" value="1"/>
</dbReference>
<dbReference type="CDD" id="cd01392">
    <property type="entry name" value="HTH_LacI"/>
    <property type="match status" value="1"/>
</dbReference>
<dbReference type="InterPro" id="IPR000843">
    <property type="entry name" value="HTH_LacI"/>
</dbReference>
<keyword evidence="1" id="KW-0805">Transcription regulation</keyword>
<keyword evidence="2" id="KW-0238">DNA-binding</keyword>
<dbReference type="CDD" id="cd01574">
    <property type="entry name" value="PBP1_LacI"/>
    <property type="match status" value="1"/>
</dbReference>